<keyword evidence="1" id="KW-0812">Transmembrane</keyword>
<keyword evidence="1" id="KW-0472">Membrane</keyword>
<accession>A0A6C0IZD7</accession>
<keyword evidence="1" id="KW-1133">Transmembrane helix</keyword>
<sequence>MDLLPRLTVTEVVDKTQKELHNVLRAHIRPLHIKILMRLFCQLVLFGLSLTAFVLMCINYAEINFDDFTKIMIMICSGICCIAVIVLYRLNSQIRRYYKYYTLFKFADKRLTYFHEIKKLKDRKTRIKHIVNDLKYLHIRSLRHVESVWITNNYIV</sequence>
<proteinExistence type="predicted"/>
<dbReference type="AlphaFoldDB" id="A0A6C0IZD7"/>
<evidence type="ECO:0000256" key="1">
    <source>
        <dbReference type="SAM" id="Phobius"/>
    </source>
</evidence>
<name>A0A6C0IZD7_9ZZZZ</name>
<dbReference type="EMBL" id="MN740268">
    <property type="protein sequence ID" value="QHT96873.1"/>
    <property type="molecule type" value="Genomic_DNA"/>
</dbReference>
<reference evidence="2" key="1">
    <citation type="journal article" date="2020" name="Nature">
        <title>Giant virus diversity and host interactions through global metagenomics.</title>
        <authorList>
            <person name="Schulz F."/>
            <person name="Roux S."/>
            <person name="Paez-Espino D."/>
            <person name="Jungbluth S."/>
            <person name="Walsh D.A."/>
            <person name="Denef V.J."/>
            <person name="McMahon K.D."/>
            <person name="Konstantinidis K.T."/>
            <person name="Eloe-Fadrosh E.A."/>
            <person name="Kyrpides N.C."/>
            <person name="Woyke T."/>
        </authorList>
    </citation>
    <scope>NUCLEOTIDE SEQUENCE</scope>
    <source>
        <strain evidence="2">GVMAG-M-3300024336-7</strain>
    </source>
</reference>
<feature type="transmembrane region" description="Helical" evidence="1">
    <location>
        <begin position="35"/>
        <end position="56"/>
    </location>
</feature>
<feature type="transmembrane region" description="Helical" evidence="1">
    <location>
        <begin position="68"/>
        <end position="90"/>
    </location>
</feature>
<organism evidence="2">
    <name type="scientific">viral metagenome</name>
    <dbReference type="NCBI Taxonomy" id="1070528"/>
    <lineage>
        <taxon>unclassified sequences</taxon>
        <taxon>metagenomes</taxon>
        <taxon>organismal metagenomes</taxon>
    </lineage>
</organism>
<protein>
    <submittedName>
        <fullName evidence="2">Uncharacterized protein</fullName>
    </submittedName>
</protein>
<evidence type="ECO:0000313" key="2">
    <source>
        <dbReference type="EMBL" id="QHT96873.1"/>
    </source>
</evidence>